<accession>A0A5C7VV81</accession>
<dbReference type="Pfam" id="PF05857">
    <property type="entry name" value="TraX"/>
    <property type="match status" value="1"/>
</dbReference>
<proteinExistence type="predicted"/>
<feature type="transmembrane region" description="Helical" evidence="1">
    <location>
        <begin position="40"/>
        <end position="62"/>
    </location>
</feature>
<feature type="transmembrane region" description="Helical" evidence="1">
    <location>
        <begin position="209"/>
        <end position="229"/>
    </location>
</feature>
<keyword evidence="1" id="KW-0812">Transmembrane</keyword>
<keyword evidence="1" id="KW-1133">Transmembrane helix</keyword>
<reference evidence="2 3" key="1">
    <citation type="submission" date="2018-09" db="EMBL/GenBank/DDBJ databases">
        <title>Metagenome Assembled Genomes from an Advanced Water Purification Facility.</title>
        <authorList>
            <person name="Stamps B.W."/>
            <person name="Spear J.R."/>
        </authorList>
    </citation>
    <scope>NUCLEOTIDE SEQUENCE [LARGE SCALE GENOMIC DNA]</scope>
    <source>
        <strain evidence="2">Bin_52_1</strain>
    </source>
</reference>
<protein>
    <submittedName>
        <fullName evidence="2">Conjugal transfer protein TraX</fullName>
    </submittedName>
</protein>
<keyword evidence="1" id="KW-0472">Membrane</keyword>
<feature type="transmembrane region" description="Helical" evidence="1">
    <location>
        <begin position="125"/>
        <end position="147"/>
    </location>
</feature>
<dbReference type="Proteomes" id="UP000321110">
    <property type="component" value="Unassembled WGS sequence"/>
</dbReference>
<evidence type="ECO:0000313" key="2">
    <source>
        <dbReference type="EMBL" id="TXI28412.1"/>
    </source>
</evidence>
<dbReference type="EMBL" id="SSFO01000276">
    <property type="protein sequence ID" value="TXI28412.1"/>
    <property type="molecule type" value="Genomic_DNA"/>
</dbReference>
<evidence type="ECO:0000256" key="1">
    <source>
        <dbReference type="SAM" id="Phobius"/>
    </source>
</evidence>
<evidence type="ECO:0000313" key="3">
    <source>
        <dbReference type="Proteomes" id="UP000321110"/>
    </source>
</evidence>
<gene>
    <name evidence="2" type="ORF">E6Q69_16395</name>
</gene>
<sequence length="237" mass="26056">MSPPRLSIADGSIEALKWIALLLMTGDHVNKYLFNGTLPYLFEAGRLAMPVFVFVLAYNLARPGMAGQGAYKRTMFRLGLFGLLAMPAFVMLGSLMVGWFPLNIMFTLLVLTAVVALAERARTGSYIAGAGAVLVFLWGGGLVEFWWPAIALGLACWWYCKSPSWIALLAAVAACFSLTWINGNPWALAALPLVVGASRINLNVPRLRWVFYAYYPAHLVALLLIRIPMSKAGYLFF</sequence>
<feature type="transmembrane region" description="Helical" evidence="1">
    <location>
        <begin position="167"/>
        <end position="197"/>
    </location>
</feature>
<dbReference type="InterPro" id="IPR008875">
    <property type="entry name" value="TraX"/>
</dbReference>
<feature type="transmembrane region" description="Helical" evidence="1">
    <location>
        <begin position="99"/>
        <end position="118"/>
    </location>
</feature>
<dbReference type="AlphaFoldDB" id="A0A5C7VV81"/>
<feature type="transmembrane region" description="Helical" evidence="1">
    <location>
        <begin position="74"/>
        <end position="93"/>
    </location>
</feature>
<comment type="caution">
    <text evidence="2">The sequence shown here is derived from an EMBL/GenBank/DDBJ whole genome shotgun (WGS) entry which is preliminary data.</text>
</comment>
<name>A0A5C7VV81_AQUAC</name>
<organism evidence="2 3">
    <name type="scientific">Aquipseudomonas alcaligenes</name>
    <name type="common">Pseudomonas alcaligenes</name>
    <dbReference type="NCBI Taxonomy" id="43263"/>
    <lineage>
        <taxon>Bacteria</taxon>
        <taxon>Pseudomonadati</taxon>
        <taxon>Pseudomonadota</taxon>
        <taxon>Gammaproteobacteria</taxon>
        <taxon>Pseudomonadales</taxon>
        <taxon>Pseudomonadaceae</taxon>
        <taxon>Aquipseudomonas</taxon>
    </lineage>
</organism>